<dbReference type="Gene3D" id="1.20.1740.10">
    <property type="entry name" value="Amino acid/polyamine transporter I"/>
    <property type="match status" value="1"/>
</dbReference>
<dbReference type="PIRSF" id="PIRSF006060">
    <property type="entry name" value="AA_transporter"/>
    <property type="match status" value="1"/>
</dbReference>
<keyword evidence="2 5" id="KW-0812">Transmembrane</keyword>
<feature type="transmembrane region" description="Helical" evidence="5">
    <location>
        <begin position="400"/>
        <end position="417"/>
    </location>
</feature>
<keyword evidence="3 5" id="KW-1133">Transmembrane helix</keyword>
<dbReference type="PANTHER" id="PTHR11785">
    <property type="entry name" value="AMINO ACID TRANSPORTER"/>
    <property type="match status" value="1"/>
</dbReference>
<dbReference type="RefSeq" id="WP_207300345.1">
    <property type="nucleotide sequence ID" value="NZ_CP071444.1"/>
</dbReference>
<dbReference type="InterPro" id="IPR002293">
    <property type="entry name" value="AA/rel_permease1"/>
</dbReference>
<dbReference type="PANTHER" id="PTHR11785:SF512">
    <property type="entry name" value="SOBREMESA, ISOFORM B"/>
    <property type="match status" value="1"/>
</dbReference>
<feature type="transmembrane region" description="Helical" evidence="5">
    <location>
        <begin position="423"/>
        <end position="441"/>
    </location>
</feature>
<dbReference type="KEGG" id="alka:J0B03_02755"/>
<evidence type="ECO:0000256" key="3">
    <source>
        <dbReference type="ARBA" id="ARBA00022989"/>
    </source>
</evidence>
<evidence type="ECO:0000256" key="5">
    <source>
        <dbReference type="SAM" id="Phobius"/>
    </source>
</evidence>
<evidence type="ECO:0000256" key="1">
    <source>
        <dbReference type="ARBA" id="ARBA00004141"/>
    </source>
</evidence>
<dbReference type="GO" id="GO:0016020">
    <property type="term" value="C:membrane"/>
    <property type="evidence" value="ECO:0007669"/>
    <property type="project" value="UniProtKB-SubCell"/>
</dbReference>
<feature type="transmembrane region" description="Helical" evidence="5">
    <location>
        <begin position="371"/>
        <end position="388"/>
    </location>
</feature>
<dbReference type="GO" id="GO:0015179">
    <property type="term" value="F:L-amino acid transmembrane transporter activity"/>
    <property type="evidence" value="ECO:0007669"/>
    <property type="project" value="TreeGrafter"/>
</dbReference>
<sequence>MDTLEKKYGLFTATAMVVGVVIGSGVFFKADDVLSMTDGNLILALIAWGIGAFSMIFGSLVFAEFAQRIERSNGIIDYTEEAYGPKAGYMVGWFNWILYFSPLAAILSWVSAMYTGILFGVQNPENAGITWLLAAGYMLLAYVLNALAPKLAGNLQVGTTVVKLVPLALIGVVGTIYGMKEGITMDNILVATQTLSRSRGTLASAVVSTAFAYEGWIIAVTINSEIKDARKNLPKALTLGAFIVFITYIAYFFGIAGVMPTEQIVSQGDQAVSLASNTLFGPLAATILLGFVVVSCLGTLNGLVLSTIRLPYSMAVRNQGPVPRYLSRIHPTIRMPLPAALLAGCISFGYLLLWHASLNGALGRFVALDEIPIVMVYGLYVFLYIWYMKRFRDLGWFKRFVIPTFALMGAMVILYGGASNPSIGMNLLISILVLVAGLLFYRKQ</sequence>
<comment type="subcellular location">
    <subcellularLocation>
        <location evidence="1">Membrane</location>
        <topology evidence="1">Multi-pass membrane protein</topology>
    </subcellularLocation>
</comment>
<feature type="transmembrane region" description="Helical" evidence="5">
    <location>
        <begin position="129"/>
        <end position="148"/>
    </location>
</feature>
<name>A0A975AHV3_9FIRM</name>
<feature type="transmembrane region" description="Helical" evidence="5">
    <location>
        <begin position="96"/>
        <end position="117"/>
    </location>
</feature>
<feature type="transmembrane region" description="Helical" evidence="5">
    <location>
        <begin position="236"/>
        <end position="259"/>
    </location>
</feature>
<feature type="transmembrane region" description="Helical" evidence="5">
    <location>
        <begin position="279"/>
        <end position="304"/>
    </location>
</feature>
<proteinExistence type="predicted"/>
<evidence type="ECO:0000313" key="7">
    <source>
        <dbReference type="Proteomes" id="UP000663499"/>
    </source>
</evidence>
<keyword evidence="4 5" id="KW-0472">Membrane</keyword>
<evidence type="ECO:0000313" key="6">
    <source>
        <dbReference type="EMBL" id="QSX09004.1"/>
    </source>
</evidence>
<gene>
    <name evidence="6" type="ORF">J0B03_02755</name>
</gene>
<evidence type="ECO:0000256" key="2">
    <source>
        <dbReference type="ARBA" id="ARBA00022692"/>
    </source>
</evidence>
<evidence type="ECO:0000256" key="4">
    <source>
        <dbReference type="ARBA" id="ARBA00023136"/>
    </source>
</evidence>
<accession>A0A975AHV3</accession>
<keyword evidence="7" id="KW-1185">Reference proteome</keyword>
<dbReference type="Proteomes" id="UP000663499">
    <property type="component" value="Chromosome"/>
</dbReference>
<reference evidence="6" key="1">
    <citation type="submission" date="2021-03" db="EMBL/GenBank/DDBJ databases">
        <title>Alkalibacter marinus sp. nov., isolated from tidal flat sediment.</title>
        <authorList>
            <person name="Namirimu T."/>
            <person name="Yang J.-A."/>
            <person name="Yang S.-H."/>
            <person name="Kim Y.-J."/>
            <person name="Kwon K.K."/>
        </authorList>
    </citation>
    <scope>NUCLEOTIDE SEQUENCE</scope>
    <source>
        <strain evidence="6">ES005</strain>
    </source>
</reference>
<feature type="transmembrane region" description="Helical" evidence="5">
    <location>
        <begin position="40"/>
        <end position="63"/>
    </location>
</feature>
<feature type="transmembrane region" description="Helical" evidence="5">
    <location>
        <begin position="337"/>
        <end position="356"/>
    </location>
</feature>
<dbReference type="AlphaFoldDB" id="A0A975AHV3"/>
<feature type="transmembrane region" description="Helical" evidence="5">
    <location>
        <begin position="7"/>
        <end position="28"/>
    </location>
</feature>
<feature type="transmembrane region" description="Helical" evidence="5">
    <location>
        <begin position="160"/>
        <end position="179"/>
    </location>
</feature>
<protein>
    <submittedName>
        <fullName evidence="6">APC family permease</fullName>
    </submittedName>
</protein>
<feature type="transmembrane region" description="Helical" evidence="5">
    <location>
        <begin position="202"/>
        <end position="224"/>
    </location>
</feature>
<organism evidence="6 7">
    <name type="scientific">Alkalibacter rhizosphaerae</name>
    <dbReference type="NCBI Taxonomy" id="2815577"/>
    <lineage>
        <taxon>Bacteria</taxon>
        <taxon>Bacillati</taxon>
        <taxon>Bacillota</taxon>
        <taxon>Clostridia</taxon>
        <taxon>Eubacteriales</taxon>
        <taxon>Eubacteriaceae</taxon>
        <taxon>Alkalibacter</taxon>
    </lineage>
</organism>
<dbReference type="EMBL" id="CP071444">
    <property type="protein sequence ID" value="QSX09004.1"/>
    <property type="molecule type" value="Genomic_DNA"/>
</dbReference>
<dbReference type="Pfam" id="PF13520">
    <property type="entry name" value="AA_permease_2"/>
    <property type="match status" value="1"/>
</dbReference>
<dbReference type="InterPro" id="IPR050598">
    <property type="entry name" value="AminoAcid_Transporter"/>
</dbReference>